<evidence type="ECO:0000313" key="3">
    <source>
        <dbReference type="Proteomes" id="UP001346149"/>
    </source>
</evidence>
<dbReference type="Proteomes" id="UP001346149">
    <property type="component" value="Unassembled WGS sequence"/>
</dbReference>
<feature type="compositionally biased region" description="Basic and acidic residues" evidence="1">
    <location>
        <begin position="10"/>
        <end position="34"/>
    </location>
</feature>
<evidence type="ECO:0000313" key="2">
    <source>
        <dbReference type="EMBL" id="KAK4779067.1"/>
    </source>
</evidence>
<feature type="region of interest" description="Disordered" evidence="1">
    <location>
        <begin position="1"/>
        <end position="41"/>
    </location>
</feature>
<keyword evidence="3" id="KW-1185">Reference proteome</keyword>
<evidence type="ECO:0000256" key="1">
    <source>
        <dbReference type="SAM" id="MobiDB-lite"/>
    </source>
</evidence>
<protein>
    <submittedName>
        <fullName evidence="2">Uncharacterized protein</fullName>
    </submittedName>
</protein>
<name>A0AAN7L3U5_TRANT</name>
<dbReference type="AlphaFoldDB" id="A0AAN7L3U5"/>
<dbReference type="EMBL" id="JAXQNO010000017">
    <property type="protein sequence ID" value="KAK4779067.1"/>
    <property type="molecule type" value="Genomic_DNA"/>
</dbReference>
<comment type="caution">
    <text evidence="2">The sequence shown here is derived from an EMBL/GenBank/DDBJ whole genome shotgun (WGS) entry which is preliminary data.</text>
</comment>
<accession>A0AAN7L3U5</accession>
<proteinExistence type="predicted"/>
<organism evidence="2 3">
    <name type="scientific">Trapa natans</name>
    <name type="common">Water chestnut</name>
    <dbReference type="NCBI Taxonomy" id="22666"/>
    <lineage>
        <taxon>Eukaryota</taxon>
        <taxon>Viridiplantae</taxon>
        <taxon>Streptophyta</taxon>
        <taxon>Embryophyta</taxon>
        <taxon>Tracheophyta</taxon>
        <taxon>Spermatophyta</taxon>
        <taxon>Magnoliopsida</taxon>
        <taxon>eudicotyledons</taxon>
        <taxon>Gunneridae</taxon>
        <taxon>Pentapetalae</taxon>
        <taxon>rosids</taxon>
        <taxon>malvids</taxon>
        <taxon>Myrtales</taxon>
        <taxon>Lythraceae</taxon>
        <taxon>Trapa</taxon>
    </lineage>
</organism>
<reference evidence="2 3" key="1">
    <citation type="journal article" date="2023" name="Hortic Res">
        <title>Pangenome of water caltrop reveals structural variations and asymmetric subgenome divergence after allopolyploidization.</title>
        <authorList>
            <person name="Zhang X."/>
            <person name="Chen Y."/>
            <person name="Wang L."/>
            <person name="Yuan Y."/>
            <person name="Fang M."/>
            <person name="Shi L."/>
            <person name="Lu R."/>
            <person name="Comes H.P."/>
            <person name="Ma Y."/>
            <person name="Chen Y."/>
            <person name="Huang G."/>
            <person name="Zhou Y."/>
            <person name="Zheng Z."/>
            <person name="Qiu Y."/>
        </authorList>
    </citation>
    <scope>NUCLEOTIDE SEQUENCE [LARGE SCALE GENOMIC DNA]</scope>
    <source>
        <strain evidence="2">F231</strain>
    </source>
</reference>
<gene>
    <name evidence="2" type="ORF">SAY86_006595</name>
</gene>
<sequence length="76" mass="8232">MEELPGFSLTDRESSRDCDGADGAREEKKIDKVGGKKNSQSGGELELFDCCFSTIMSGRGMTTARLGRLPLAVFDI</sequence>